<evidence type="ECO:0000256" key="1">
    <source>
        <dbReference type="ARBA" id="ARBA00023172"/>
    </source>
</evidence>
<dbReference type="GeneID" id="20660393"/>
<dbReference type="KEGG" id="psoj:PHYSODRAFT_521315"/>
<gene>
    <name evidence="3" type="ORF">PHYSODRAFT_521315</name>
</gene>
<keyword evidence="1" id="KW-0233">DNA recombination</keyword>
<name>G5A440_PHYSP</name>
<dbReference type="EMBL" id="JH159159">
    <property type="protein sequence ID" value="EGZ09486.1"/>
    <property type="molecule type" value="Genomic_DNA"/>
</dbReference>
<accession>G5A440</accession>
<reference evidence="3 4" key="1">
    <citation type="journal article" date="2006" name="Science">
        <title>Phytophthora genome sequences uncover evolutionary origins and mechanisms of pathogenesis.</title>
        <authorList>
            <person name="Tyler B.M."/>
            <person name="Tripathy S."/>
            <person name="Zhang X."/>
            <person name="Dehal P."/>
            <person name="Jiang R.H."/>
            <person name="Aerts A."/>
            <person name="Arredondo F.D."/>
            <person name="Baxter L."/>
            <person name="Bensasson D."/>
            <person name="Beynon J.L."/>
            <person name="Chapman J."/>
            <person name="Damasceno C.M."/>
            <person name="Dorrance A.E."/>
            <person name="Dou D."/>
            <person name="Dickerman A.W."/>
            <person name="Dubchak I.L."/>
            <person name="Garbelotto M."/>
            <person name="Gijzen M."/>
            <person name="Gordon S.G."/>
            <person name="Govers F."/>
            <person name="Grunwald N.J."/>
            <person name="Huang W."/>
            <person name="Ivors K.L."/>
            <person name="Jones R.W."/>
            <person name="Kamoun S."/>
            <person name="Krampis K."/>
            <person name="Lamour K.H."/>
            <person name="Lee M.K."/>
            <person name="McDonald W.H."/>
            <person name="Medina M."/>
            <person name="Meijer H.J."/>
            <person name="Nordberg E.K."/>
            <person name="Maclean D.J."/>
            <person name="Ospina-Giraldo M.D."/>
            <person name="Morris P.F."/>
            <person name="Phuntumart V."/>
            <person name="Putnam N.H."/>
            <person name="Rash S."/>
            <person name="Rose J.K."/>
            <person name="Sakihama Y."/>
            <person name="Salamov A.A."/>
            <person name="Savidor A."/>
            <person name="Scheuring C.F."/>
            <person name="Smith B.M."/>
            <person name="Sobral B.W."/>
            <person name="Terry A."/>
            <person name="Torto-Alalibo T.A."/>
            <person name="Win J."/>
            <person name="Xu Z."/>
            <person name="Zhang H."/>
            <person name="Grigoriev I.V."/>
            <person name="Rokhsar D.S."/>
            <person name="Boore J.L."/>
        </authorList>
    </citation>
    <scope>NUCLEOTIDE SEQUENCE [LARGE SCALE GENOMIC DNA]</scope>
    <source>
        <strain evidence="3 4">P6497</strain>
    </source>
</reference>
<feature type="compositionally biased region" description="Basic and acidic residues" evidence="2">
    <location>
        <begin position="522"/>
        <end position="535"/>
    </location>
</feature>
<dbReference type="STRING" id="1094619.G5A440"/>
<dbReference type="Proteomes" id="UP000002640">
    <property type="component" value="Unassembled WGS sequence"/>
</dbReference>
<dbReference type="GO" id="GO:0015074">
    <property type="term" value="P:DNA integration"/>
    <property type="evidence" value="ECO:0007669"/>
    <property type="project" value="InterPro"/>
</dbReference>
<dbReference type="InParanoid" id="G5A440"/>
<evidence type="ECO:0000256" key="2">
    <source>
        <dbReference type="SAM" id="MobiDB-lite"/>
    </source>
</evidence>
<dbReference type="InterPro" id="IPR011010">
    <property type="entry name" value="DNA_brk_join_enz"/>
</dbReference>
<evidence type="ECO:0000313" key="4">
    <source>
        <dbReference type="Proteomes" id="UP000002640"/>
    </source>
</evidence>
<dbReference type="SUPFAM" id="SSF56349">
    <property type="entry name" value="DNA breaking-rejoining enzymes"/>
    <property type="match status" value="1"/>
</dbReference>
<dbReference type="GO" id="GO:0003677">
    <property type="term" value="F:DNA binding"/>
    <property type="evidence" value="ECO:0007669"/>
    <property type="project" value="InterPro"/>
</dbReference>
<dbReference type="RefSeq" id="XP_009534347.1">
    <property type="nucleotide sequence ID" value="XM_009536052.1"/>
</dbReference>
<proteinExistence type="predicted"/>
<sequence length="680" mass="75283">MSVASLVPANSQRSRATAVKSFEDFLAKKEVTLTEVHDRISKDSTGKSLFVILDKYGWFLVKKVGRQGVALSKNTVLSYFGNVKNWLADLYPQQGQCVAKKLQKMLSTLDRYCEKRPEQGVTKQAPPCTKKDIKTIISALYMHASANSDYLDAALVALMWYLYGRGSEAEQLEKAQLCVYPGGMIFLRFKPVKTASQQGISLFKGPNDPFTCPLHVLAVALALQPAPGTRIFPQFAAVPALSASDDQDDDGELGLIAQLDRELAEAPTCKTPQPCRANSASGAQAYINRLLVTVSGLPAAKESGLTKGLTSHSFRRGGAMHANADSRISPNWVVERGGWNMSRVSKAFSYMLNTTHEDQQVARQLSGWNPQAGARLPDLTALDGVVRARVEKLQDLLFAAVTGFPTVSWNLDPQVLEVLMATLILHFPEMERHRLDSPYVRRIHEALGVLNLQASELLTWSITLRAAFNPPAEEKQETVAESSRNMFRVLEKLSQQLDDLLLRQTRVEERLAVLGTKAESIDKKTNTTEQQHEDVEQSQPKRARKRASKALSTVWFEWFTAVPRMYESTTVSKAILHESRHAVAFMMLCLPSGFKLDPASPAYKAEVHAVGVEAEKKTLEYLAAQGSQAVAVGSVVKAMRALHKAGHLSVLLDQFRERYYEGEVVDPTPNSALPPFLRFT</sequence>
<dbReference type="InterPro" id="IPR013762">
    <property type="entry name" value="Integrase-like_cat_sf"/>
</dbReference>
<evidence type="ECO:0000313" key="3">
    <source>
        <dbReference type="EMBL" id="EGZ09486.1"/>
    </source>
</evidence>
<organism evidence="3 4">
    <name type="scientific">Phytophthora sojae (strain P6497)</name>
    <name type="common">Soybean stem and root rot agent</name>
    <name type="synonym">Phytophthora megasperma f. sp. glycines</name>
    <dbReference type="NCBI Taxonomy" id="1094619"/>
    <lineage>
        <taxon>Eukaryota</taxon>
        <taxon>Sar</taxon>
        <taxon>Stramenopiles</taxon>
        <taxon>Oomycota</taxon>
        <taxon>Peronosporomycetes</taxon>
        <taxon>Peronosporales</taxon>
        <taxon>Peronosporaceae</taxon>
        <taxon>Phytophthora</taxon>
    </lineage>
</organism>
<keyword evidence="4" id="KW-1185">Reference proteome</keyword>
<dbReference type="GO" id="GO:0006310">
    <property type="term" value="P:DNA recombination"/>
    <property type="evidence" value="ECO:0007669"/>
    <property type="project" value="UniProtKB-KW"/>
</dbReference>
<dbReference type="AlphaFoldDB" id="G5A440"/>
<protein>
    <submittedName>
        <fullName evidence="3">Uncharacterized protein</fullName>
    </submittedName>
</protein>
<feature type="region of interest" description="Disordered" evidence="2">
    <location>
        <begin position="522"/>
        <end position="544"/>
    </location>
</feature>
<dbReference type="Gene3D" id="1.10.443.10">
    <property type="entry name" value="Intergrase catalytic core"/>
    <property type="match status" value="1"/>
</dbReference>